<dbReference type="RefSeq" id="WP_034309539.1">
    <property type="nucleotide sequence ID" value="NZ_JFBM01000008.1"/>
</dbReference>
<dbReference type="Proteomes" id="UP000256220">
    <property type="component" value="Unassembled WGS sequence"/>
</dbReference>
<feature type="region of interest" description="Disordered" evidence="1">
    <location>
        <begin position="187"/>
        <end position="233"/>
    </location>
</feature>
<name>A0A2P2FWG1_AMYLU</name>
<evidence type="ECO:0000313" key="3">
    <source>
        <dbReference type="EMBL" id="KFU81042.1"/>
    </source>
</evidence>
<feature type="region of interest" description="Disordered" evidence="1">
    <location>
        <begin position="31"/>
        <end position="148"/>
    </location>
</feature>
<evidence type="ECO:0000256" key="1">
    <source>
        <dbReference type="SAM" id="MobiDB-lite"/>
    </source>
</evidence>
<keyword evidence="2" id="KW-1133">Transmembrane helix</keyword>
<keyword evidence="2" id="KW-0472">Membrane</keyword>
<gene>
    <name evidence="3" type="ORF">BB31_11725</name>
</gene>
<feature type="transmembrane region" description="Helical" evidence="2">
    <location>
        <begin position="161"/>
        <end position="183"/>
    </location>
</feature>
<dbReference type="AlphaFoldDB" id="A0A2P2FWG1"/>
<accession>A0A2P2FWG1</accession>
<keyword evidence="4" id="KW-1185">Reference proteome</keyword>
<feature type="compositionally biased region" description="Pro residues" evidence="1">
    <location>
        <begin position="71"/>
        <end position="80"/>
    </location>
</feature>
<proteinExistence type="predicted"/>
<dbReference type="EMBL" id="JFBM01000008">
    <property type="protein sequence ID" value="KFU81042.1"/>
    <property type="molecule type" value="Genomic_DNA"/>
</dbReference>
<sequence>MSWQDELRQLDVELASGRIGHAEHRKRRDELLAEASGGAMPSPVASPLSRPSAPWHSANPAMRQVELPTVTLPPVPPPTAEAPKARHSVPHLPDHKTTAPSPADINPTVYLRAEPSPPRRDPGTRQLPRDLPPLAPDAAGPRNSAPAPEDYAVVGKKKPTWLFIAAAVLVVLGLVIGGTLWLGTASGPDRQSPPAIAQAPDAVGGPGTGQPAPEPTLEDRVPALPGSPLPENSTVSLDKGVELKLFPKESAQIFAQHGVTSVVFRGSSDGDTGYLAYAIPTRSDEDAKAVVAYLMQASQAGGFALRADDPETVTGRDGARRMDGTWYTSGEVAVVLWASQPFALDKNKLRTSLDKARATFKEALPPS</sequence>
<keyword evidence="2" id="KW-0812">Transmembrane</keyword>
<reference evidence="3 4" key="1">
    <citation type="journal article" date="2014" name="Genome Announc.">
        <title>Draft Genome Sequence of Amycolatopsis lurida NRRL 2430, Producer of the Glycopeptide Family Antibiotic Ristocetin.</title>
        <authorList>
            <person name="Kwun M.J."/>
            <person name="Hong H.J."/>
        </authorList>
    </citation>
    <scope>NUCLEOTIDE SEQUENCE [LARGE SCALE GENOMIC DNA]</scope>
    <source>
        <strain evidence="3 4">NRRL 2430</strain>
    </source>
</reference>
<comment type="caution">
    <text evidence="3">The sequence shown here is derived from an EMBL/GenBank/DDBJ whole genome shotgun (WGS) entry which is preliminary data.</text>
</comment>
<evidence type="ECO:0000313" key="4">
    <source>
        <dbReference type="Proteomes" id="UP000256220"/>
    </source>
</evidence>
<protein>
    <submittedName>
        <fullName evidence="3">Uncharacterized protein</fullName>
    </submittedName>
</protein>
<organism evidence="3 4">
    <name type="scientific">Amycolatopsis lurida NRRL 2430</name>
    <dbReference type="NCBI Taxonomy" id="1460371"/>
    <lineage>
        <taxon>Bacteria</taxon>
        <taxon>Bacillati</taxon>
        <taxon>Actinomycetota</taxon>
        <taxon>Actinomycetes</taxon>
        <taxon>Pseudonocardiales</taxon>
        <taxon>Pseudonocardiaceae</taxon>
        <taxon>Amycolatopsis</taxon>
    </lineage>
</organism>
<evidence type="ECO:0000256" key="2">
    <source>
        <dbReference type="SAM" id="Phobius"/>
    </source>
</evidence>